<dbReference type="Pfam" id="PF04151">
    <property type="entry name" value="PPC"/>
    <property type="match status" value="1"/>
</dbReference>
<feature type="region of interest" description="Disordered" evidence="1">
    <location>
        <begin position="70"/>
        <end position="93"/>
    </location>
</feature>
<dbReference type="EMBL" id="CP061038">
    <property type="protein sequence ID" value="QNQ10455.1"/>
    <property type="molecule type" value="Genomic_DNA"/>
</dbReference>
<evidence type="ECO:0000259" key="2">
    <source>
        <dbReference type="Pfam" id="PF04151"/>
    </source>
</evidence>
<organism evidence="3 4">
    <name type="scientific">Sphingomonas alpina</name>
    <dbReference type="NCBI Taxonomy" id="653931"/>
    <lineage>
        <taxon>Bacteria</taxon>
        <taxon>Pseudomonadati</taxon>
        <taxon>Pseudomonadota</taxon>
        <taxon>Alphaproteobacteria</taxon>
        <taxon>Sphingomonadales</taxon>
        <taxon>Sphingomonadaceae</taxon>
        <taxon>Sphingomonas</taxon>
    </lineage>
</organism>
<dbReference type="RefSeq" id="WP_187762753.1">
    <property type="nucleotide sequence ID" value="NZ_CP061038.1"/>
</dbReference>
<dbReference type="InterPro" id="IPR007280">
    <property type="entry name" value="Peptidase_C_arc/bac"/>
</dbReference>
<gene>
    <name evidence="3" type="ORF">H3Z74_04320</name>
</gene>
<dbReference type="Proteomes" id="UP000516148">
    <property type="component" value="Chromosome"/>
</dbReference>
<feature type="region of interest" description="Disordered" evidence="1">
    <location>
        <begin position="1"/>
        <end position="47"/>
    </location>
</feature>
<keyword evidence="4" id="KW-1185">Reference proteome</keyword>
<reference evidence="3 4" key="1">
    <citation type="submission" date="2020-09" db="EMBL/GenBank/DDBJ databases">
        <title>Sphingomonas sp., a new species isolated from pork steak.</title>
        <authorList>
            <person name="Heidler von Heilborn D."/>
        </authorList>
    </citation>
    <scope>NUCLEOTIDE SEQUENCE [LARGE SCALE GENOMIC DNA]</scope>
    <source>
        <strain evidence="4">S8-3T</strain>
    </source>
</reference>
<proteinExistence type="predicted"/>
<feature type="region of interest" description="Disordered" evidence="1">
    <location>
        <begin position="127"/>
        <end position="148"/>
    </location>
</feature>
<evidence type="ECO:0000313" key="3">
    <source>
        <dbReference type="EMBL" id="QNQ10455.1"/>
    </source>
</evidence>
<evidence type="ECO:0000313" key="4">
    <source>
        <dbReference type="Proteomes" id="UP000516148"/>
    </source>
</evidence>
<feature type="domain" description="Peptidase C-terminal archaeal/bacterial" evidence="2">
    <location>
        <begin position="47"/>
        <end position="108"/>
    </location>
</feature>
<name>A0A7H0LLA2_9SPHN</name>
<feature type="compositionally biased region" description="Basic and acidic residues" evidence="1">
    <location>
        <begin position="31"/>
        <end position="40"/>
    </location>
</feature>
<dbReference type="Gene3D" id="2.60.120.380">
    <property type="match status" value="1"/>
</dbReference>
<sequence>MAAAAAMIGTPALAQTTGKNERQFPGQLDSKSPKDDDHPYQVRTMPLEAGKRYAFSAESEDFDPKMRLSLADDNDEEIAKDDDSGDGTDAYIEFAPAQSGTYRVRVSSVGDSKGDYVLKVRDLPPCRRRCGRPRPGAAISSSSTIPAR</sequence>
<evidence type="ECO:0000256" key="1">
    <source>
        <dbReference type="SAM" id="MobiDB-lite"/>
    </source>
</evidence>
<accession>A0A7H0LLA2</accession>
<feature type="compositionally biased region" description="Polar residues" evidence="1">
    <location>
        <begin position="139"/>
        <end position="148"/>
    </location>
</feature>
<feature type="compositionally biased region" description="Acidic residues" evidence="1">
    <location>
        <begin position="72"/>
        <end position="86"/>
    </location>
</feature>
<dbReference type="KEGG" id="spap:H3Z74_04320"/>
<protein>
    <submittedName>
        <fullName evidence="3">PPC domain-containing protein</fullName>
    </submittedName>
</protein>
<dbReference type="AlphaFoldDB" id="A0A7H0LLA2"/>